<evidence type="ECO:0000313" key="4">
    <source>
        <dbReference type="Proteomes" id="UP000017836"/>
    </source>
</evidence>
<accession>U5D8X2</accession>
<evidence type="ECO:0000313" key="3">
    <source>
        <dbReference type="EMBL" id="ERN18929.1"/>
    </source>
</evidence>
<dbReference type="AlphaFoldDB" id="U5D8X2"/>
<dbReference type="GO" id="GO:0005506">
    <property type="term" value="F:iron ion binding"/>
    <property type="evidence" value="ECO:0007669"/>
    <property type="project" value="InterPro"/>
</dbReference>
<dbReference type="InterPro" id="IPR002401">
    <property type="entry name" value="Cyt_P450_E_grp-I"/>
</dbReference>
<proteinExistence type="inferred from homology"/>
<evidence type="ECO:0008006" key="5">
    <source>
        <dbReference type="Google" id="ProtNLM"/>
    </source>
</evidence>
<dbReference type="eggNOG" id="KOG0156">
    <property type="taxonomic scope" value="Eukaryota"/>
</dbReference>
<dbReference type="Pfam" id="PF00067">
    <property type="entry name" value="p450"/>
    <property type="match status" value="1"/>
</dbReference>
<organism evidence="3 4">
    <name type="scientific">Amborella trichopoda</name>
    <dbReference type="NCBI Taxonomy" id="13333"/>
    <lineage>
        <taxon>Eukaryota</taxon>
        <taxon>Viridiplantae</taxon>
        <taxon>Streptophyta</taxon>
        <taxon>Embryophyta</taxon>
        <taxon>Tracheophyta</taxon>
        <taxon>Spermatophyta</taxon>
        <taxon>Magnoliopsida</taxon>
        <taxon>Amborellales</taxon>
        <taxon>Amborellaceae</taxon>
        <taxon>Amborella</taxon>
    </lineage>
</organism>
<evidence type="ECO:0000256" key="1">
    <source>
        <dbReference type="ARBA" id="ARBA00010617"/>
    </source>
</evidence>
<reference evidence="4" key="1">
    <citation type="journal article" date="2013" name="Science">
        <title>The Amborella genome and the evolution of flowering plants.</title>
        <authorList>
            <consortium name="Amborella Genome Project"/>
        </authorList>
    </citation>
    <scope>NUCLEOTIDE SEQUENCE [LARGE SCALE GENOMIC DNA]</scope>
</reference>
<dbReference type="OMA" id="HVDMTVK"/>
<keyword evidence="4" id="KW-1185">Reference proteome</keyword>
<dbReference type="GO" id="GO:0004497">
    <property type="term" value="F:monooxygenase activity"/>
    <property type="evidence" value="ECO:0007669"/>
    <property type="project" value="InterPro"/>
</dbReference>
<dbReference type="InterPro" id="IPR001128">
    <property type="entry name" value="Cyt_P450"/>
</dbReference>
<dbReference type="HOGENOM" id="CLU_001570_29_0_1"/>
<dbReference type="PRINTS" id="PR00463">
    <property type="entry name" value="EP450I"/>
</dbReference>
<dbReference type="PANTHER" id="PTHR47950">
    <property type="entry name" value="CYTOCHROME P450, FAMILY 76, SUBFAMILY C, POLYPEPTIDE 5-RELATED"/>
    <property type="match status" value="1"/>
</dbReference>
<protein>
    <recommendedName>
        <fullName evidence="5">Cytochrome P450</fullName>
    </recommendedName>
</protein>
<dbReference type="PANTHER" id="PTHR47950:SF44">
    <property type="entry name" value="CYTOCHROME P450, FAMILY 76, SUBFAMILY C, POLYPEPTIDE 5-RELATED"/>
    <property type="match status" value="1"/>
</dbReference>
<comment type="similarity">
    <text evidence="1">Belongs to the cytochrome P450 family.</text>
</comment>
<keyword evidence="2" id="KW-0479">Metal-binding</keyword>
<gene>
    <name evidence="3" type="ORF">AMTR_s00067p00183120</name>
</gene>
<dbReference type="InterPro" id="IPR036396">
    <property type="entry name" value="Cyt_P450_sf"/>
</dbReference>
<dbReference type="Gene3D" id="1.10.630.10">
    <property type="entry name" value="Cytochrome P450"/>
    <property type="match status" value="1"/>
</dbReference>
<dbReference type="EMBL" id="KI392078">
    <property type="protein sequence ID" value="ERN18929.1"/>
    <property type="molecule type" value="Genomic_DNA"/>
</dbReference>
<name>U5D8X2_AMBTC</name>
<dbReference type="Gramene" id="ERN18929">
    <property type="protein sequence ID" value="ERN18929"/>
    <property type="gene ID" value="AMTR_s00067p00183120"/>
</dbReference>
<keyword evidence="2" id="KW-0349">Heme</keyword>
<dbReference type="Proteomes" id="UP000017836">
    <property type="component" value="Unassembled WGS sequence"/>
</dbReference>
<evidence type="ECO:0000256" key="2">
    <source>
        <dbReference type="PIRSR" id="PIRSR602401-1"/>
    </source>
</evidence>
<dbReference type="GO" id="GO:0020037">
    <property type="term" value="F:heme binding"/>
    <property type="evidence" value="ECO:0007669"/>
    <property type="project" value="InterPro"/>
</dbReference>
<dbReference type="PRINTS" id="PR00385">
    <property type="entry name" value="P450"/>
</dbReference>
<dbReference type="GO" id="GO:0016705">
    <property type="term" value="F:oxidoreductase activity, acting on paired donors, with incorporation or reduction of molecular oxygen"/>
    <property type="evidence" value="ECO:0007669"/>
    <property type="project" value="InterPro"/>
</dbReference>
<dbReference type="STRING" id="13333.U5D8X2"/>
<keyword evidence="2" id="KW-0408">Iron</keyword>
<dbReference type="SUPFAM" id="SSF48264">
    <property type="entry name" value="Cytochrome P450"/>
    <property type="match status" value="1"/>
</dbReference>
<sequence length="153" mass="17650">MDRLPYLRAVIKETLRLHPPVPLLLPHMANATVEIAEFVIPKDSTVVINYWAISREARTWENPTTFSPERFMGSDVDFKGRDFSFIPFGGCRRICPGLPLAERMVQLMLASLLHSFDWDHPLGCKPEDMDMSEKFWLTMHKKVPLEAIPIKKN</sequence>
<feature type="binding site" description="axial binding residue" evidence="2">
    <location>
        <position position="95"/>
    </location>
    <ligand>
        <name>heme</name>
        <dbReference type="ChEBI" id="CHEBI:30413"/>
    </ligand>
    <ligandPart>
        <name>Fe</name>
        <dbReference type="ChEBI" id="CHEBI:18248"/>
    </ligandPart>
</feature>
<comment type="cofactor">
    <cofactor evidence="2">
        <name>heme</name>
        <dbReference type="ChEBI" id="CHEBI:30413"/>
    </cofactor>
</comment>